<organism evidence="3 4">
    <name type="scientific">Corynespora cassiicola Philippines</name>
    <dbReference type="NCBI Taxonomy" id="1448308"/>
    <lineage>
        <taxon>Eukaryota</taxon>
        <taxon>Fungi</taxon>
        <taxon>Dikarya</taxon>
        <taxon>Ascomycota</taxon>
        <taxon>Pezizomycotina</taxon>
        <taxon>Dothideomycetes</taxon>
        <taxon>Pleosporomycetidae</taxon>
        <taxon>Pleosporales</taxon>
        <taxon>Corynesporascaceae</taxon>
        <taxon>Corynespora</taxon>
    </lineage>
</organism>
<feature type="domain" description="DUF1989" evidence="2">
    <location>
        <begin position="42"/>
        <end position="204"/>
    </location>
</feature>
<evidence type="ECO:0000313" key="4">
    <source>
        <dbReference type="Proteomes" id="UP000240883"/>
    </source>
</evidence>
<gene>
    <name evidence="3" type="ORF">BS50DRAFT_302854</name>
</gene>
<dbReference type="InterPro" id="IPR018959">
    <property type="entry name" value="DUF1989"/>
</dbReference>
<dbReference type="AlphaFoldDB" id="A0A2T2NX81"/>
<evidence type="ECO:0000256" key="1">
    <source>
        <dbReference type="SAM" id="MobiDB-lite"/>
    </source>
</evidence>
<dbReference type="EMBL" id="KZ678132">
    <property type="protein sequence ID" value="PSN70024.1"/>
    <property type="molecule type" value="Genomic_DNA"/>
</dbReference>
<sequence length="233" mass="25857">MRIQEPIASFDQRRTNDSATNASKQADPAQENTSGSDAILHRVPAAHGFAFVVKKGSRFAIVDLEGEQIVDFMAWVLSEGSLSLEKMSTAYTRYNLSGVQPIVGECLWSNADRPLLCVVADTVKVHDMTFMCCFPDLYEKKGLKGHRSCAQNIFEAMQEYGMKSILEVADPFNCFQNTPNYSLKRLGTSRPMDYIEFEALEDLVCAVSSCPYDLDGVNGGKITDILVKIFGKQ</sequence>
<dbReference type="Pfam" id="PF09347">
    <property type="entry name" value="DUF1989"/>
    <property type="match status" value="1"/>
</dbReference>
<feature type="region of interest" description="Disordered" evidence="1">
    <location>
        <begin position="1"/>
        <end position="35"/>
    </location>
</feature>
<name>A0A2T2NX81_CORCC</name>
<reference evidence="3 4" key="1">
    <citation type="journal article" date="2018" name="Front. Microbiol.">
        <title>Genome-Wide Analysis of Corynespora cassiicola Leaf Fall Disease Putative Effectors.</title>
        <authorList>
            <person name="Lopez D."/>
            <person name="Ribeiro S."/>
            <person name="Label P."/>
            <person name="Fumanal B."/>
            <person name="Venisse J.S."/>
            <person name="Kohler A."/>
            <person name="de Oliveira R.R."/>
            <person name="Labutti K."/>
            <person name="Lipzen A."/>
            <person name="Lail K."/>
            <person name="Bauer D."/>
            <person name="Ohm R.A."/>
            <person name="Barry K.W."/>
            <person name="Spatafora J."/>
            <person name="Grigoriev I.V."/>
            <person name="Martin F.M."/>
            <person name="Pujade-Renaud V."/>
        </authorList>
    </citation>
    <scope>NUCLEOTIDE SEQUENCE [LARGE SCALE GENOMIC DNA]</scope>
    <source>
        <strain evidence="3 4">Philippines</strain>
    </source>
</reference>
<keyword evidence="4" id="KW-1185">Reference proteome</keyword>
<feature type="compositionally biased region" description="Polar residues" evidence="1">
    <location>
        <begin position="17"/>
        <end position="35"/>
    </location>
</feature>
<evidence type="ECO:0000313" key="3">
    <source>
        <dbReference type="EMBL" id="PSN70024.1"/>
    </source>
</evidence>
<proteinExistence type="predicted"/>
<dbReference type="Proteomes" id="UP000240883">
    <property type="component" value="Unassembled WGS sequence"/>
</dbReference>
<accession>A0A2T2NX81</accession>
<protein>
    <recommendedName>
        <fullName evidence="2">DUF1989 domain-containing protein</fullName>
    </recommendedName>
</protein>
<dbReference type="PANTHER" id="PTHR31527:SF0">
    <property type="entry name" value="RE64534P"/>
    <property type="match status" value="1"/>
</dbReference>
<evidence type="ECO:0000259" key="2">
    <source>
        <dbReference type="Pfam" id="PF09347"/>
    </source>
</evidence>
<dbReference type="OrthoDB" id="504708at2759"/>
<dbReference type="PANTHER" id="PTHR31527">
    <property type="entry name" value="RE64534P"/>
    <property type="match status" value="1"/>
</dbReference>